<comment type="similarity">
    <text evidence="6">Belongs to the cytochrome P450 family.</text>
</comment>
<dbReference type="STRING" id="1182542.W9XCF9"/>
<gene>
    <name evidence="8" type="ORF">A1O3_09338</name>
</gene>
<evidence type="ECO:0000313" key="9">
    <source>
        <dbReference type="Proteomes" id="UP000019478"/>
    </source>
</evidence>
<dbReference type="InterPro" id="IPR036396">
    <property type="entry name" value="Cyt_P450_sf"/>
</dbReference>
<dbReference type="PANTHER" id="PTHR24305">
    <property type="entry name" value="CYTOCHROME P450"/>
    <property type="match status" value="1"/>
</dbReference>
<dbReference type="RefSeq" id="XP_007737622.1">
    <property type="nucleotide sequence ID" value="XM_007739432.1"/>
</dbReference>
<dbReference type="OrthoDB" id="3934656at2759"/>
<evidence type="ECO:0000313" key="8">
    <source>
        <dbReference type="EMBL" id="EXJ78177.1"/>
    </source>
</evidence>
<dbReference type="PRINTS" id="PR00385">
    <property type="entry name" value="P450"/>
</dbReference>
<evidence type="ECO:0000256" key="1">
    <source>
        <dbReference type="ARBA" id="ARBA00001971"/>
    </source>
</evidence>
<dbReference type="EMBL" id="AMGY01000009">
    <property type="protein sequence ID" value="EXJ78177.1"/>
    <property type="molecule type" value="Genomic_DNA"/>
</dbReference>
<evidence type="ECO:0008006" key="10">
    <source>
        <dbReference type="Google" id="ProtNLM"/>
    </source>
</evidence>
<protein>
    <recommendedName>
        <fullName evidence="10">Cytochrome P450 oxidoreductase</fullName>
    </recommendedName>
</protein>
<dbReference type="GO" id="GO:0005506">
    <property type="term" value="F:iron ion binding"/>
    <property type="evidence" value="ECO:0007669"/>
    <property type="project" value="InterPro"/>
</dbReference>
<dbReference type="eggNOG" id="KOG0156">
    <property type="taxonomic scope" value="Eukaryota"/>
</dbReference>
<dbReference type="InterPro" id="IPR001128">
    <property type="entry name" value="Cyt_P450"/>
</dbReference>
<evidence type="ECO:0000256" key="4">
    <source>
        <dbReference type="ARBA" id="ARBA00023004"/>
    </source>
</evidence>
<keyword evidence="2 5" id="KW-0479">Metal-binding</keyword>
<evidence type="ECO:0000256" key="6">
    <source>
        <dbReference type="RuleBase" id="RU000461"/>
    </source>
</evidence>
<dbReference type="InterPro" id="IPR002401">
    <property type="entry name" value="Cyt_P450_E_grp-I"/>
</dbReference>
<dbReference type="InterPro" id="IPR017972">
    <property type="entry name" value="Cyt_P450_CS"/>
</dbReference>
<evidence type="ECO:0000256" key="7">
    <source>
        <dbReference type="SAM" id="Phobius"/>
    </source>
</evidence>
<dbReference type="GO" id="GO:0004497">
    <property type="term" value="F:monooxygenase activity"/>
    <property type="evidence" value="ECO:0007669"/>
    <property type="project" value="UniProtKB-KW"/>
</dbReference>
<keyword evidence="3 6" id="KW-0560">Oxidoreductase</keyword>
<keyword evidence="4 5" id="KW-0408">Iron</keyword>
<dbReference type="SUPFAM" id="SSF48264">
    <property type="entry name" value="Cytochrome P450"/>
    <property type="match status" value="1"/>
</dbReference>
<dbReference type="GO" id="GO:0020037">
    <property type="term" value="F:heme binding"/>
    <property type="evidence" value="ECO:0007669"/>
    <property type="project" value="InterPro"/>
</dbReference>
<evidence type="ECO:0000256" key="2">
    <source>
        <dbReference type="ARBA" id="ARBA00022723"/>
    </source>
</evidence>
<accession>W9XCF9</accession>
<keyword evidence="6" id="KW-0503">Monooxygenase</keyword>
<keyword evidence="7" id="KW-0472">Membrane</keyword>
<dbReference type="Proteomes" id="UP000019478">
    <property type="component" value="Unassembled WGS sequence"/>
</dbReference>
<comment type="cofactor">
    <cofactor evidence="1 5">
        <name>heme</name>
        <dbReference type="ChEBI" id="CHEBI:30413"/>
    </cofactor>
</comment>
<keyword evidence="9" id="KW-1185">Reference proteome</keyword>
<dbReference type="GeneID" id="19173422"/>
<feature type="transmembrane region" description="Helical" evidence="7">
    <location>
        <begin position="12"/>
        <end position="34"/>
    </location>
</feature>
<feature type="binding site" description="axial binding residue" evidence="5">
    <location>
        <position position="469"/>
    </location>
    <ligand>
        <name>heme</name>
        <dbReference type="ChEBI" id="CHEBI:30413"/>
    </ligand>
    <ligandPart>
        <name>Fe</name>
        <dbReference type="ChEBI" id="CHEBI:18248"/>
    </ligandPart>
</feature>
<comment type="caution">
    <text evidence="8">The sequence shown here is derived from an EMBL/GenBank/DDBJ whole genome shotgun (WGS) entry which is preliminary data.</text>
</comment>
<dbReference type="PANTHER" id="PTHR24305:SF85">
    <property type="entry name" value="P450, PUTATIVE (EUROFUNG)-RELATED"/>
    <property type="match status" value="1"/>
</dbReference>
<dbReference type="Gene3D" id="1.10.630.10">
    <property type="entry name" value="Cytochrome P450"/>
    <property type="match status" value="1"/>
</dbReference>
<reference evidence="8 9" key="1">
    <citation type="submission" date="2013-03" db="EMBL/GenBank/DDBJ databases">
        <title>The Genome Sequence of Capronia epimyces CBS 606.96.</title>
        <authorList>
            <consortium name="The Broad Institute Genomics Platform"/>
            <person name="Cuomo C."/>
            <person name="de Hoog S."/>
            <person name="Gorbushina A."/>
            <person name="Walker B."/>
            <person name="Young S.K."/>
            <person name="Zeng Q."/>
            <person name="Gargeya S."/>
            <person name="Fitzgerald M."/>
            <person name="Haas B."/>
            <person name="Abouelleil A."/>
            <person name="Allen A.W."/>
            <person name="Alvarado L."/>
            <person name="Arachchi H.M."/>
            <person name="Berlin A.M."/>
            <person name="Chapman S.B."/>
            <person name="Gainer-Dewar J."/>
            <person name="Goldberg J."/>
            <person name="Griggs A."/>
            <person name="Gujja S."/>
            <person name="Hansen M."/>
            <person name="Howarth C."/>
            <person name="Imamovic A."/>
            <person name="Ireland A."/>
            <person name="Larimer J."/>
            <person name="McCowan C."/>
            <person name="Murphy C."/>
            <person name="Pearson M."/>
            <person name="Poon T.W."/>
            <person name="Priest M."/>
            <person name="Roberts A."/>
            <person name="Saif S."/>
            <person name="Shea T."/>
            <person name="Sisk P."/>
            <person name="Sykes S."/>
            <person name="Wortman J."/>
            <person name="Nusbaum C."/>
            <person name="Birren B."/>
        </authorList>
    </citation>
    <scope>NUCLEOTIDE SEQUENCE [LARGE SCALE GENOMIC DNA]</scope>
    <source>
        <strain evidence="8 9">CBS 606.96</strain>
    </source>
</reference>
<dbReference type="GO" id="GO:0016705">
    <property type="term" value="F:oxidoreductase activity, acting on paired donors, with incorporation or reduction of molecular oxygen"/>
    <property type="evidence" value="ECO:0007669"/>
    <property type="project" value="InterPro"/>
</dbReference>
<dbReference type="InterPro" id="IPR050121">
    <property type="entry name" value="Cytochrome_P450_monoxygenase"/>
</dbReference>
<dbReference type="HOGENOM" id="CLU_001570_14_0_1"/>
<keyword evidence="5 6" id="KW-0349">Heme</keyword>
<dbReference type="PRINTS" id="PR00463">
    <property type="entry name" value="EP450I"/>
</dbReference>
<dbReference type="PROSITE" id="PS00086">
    <property type="entry name" value="CYTOCHROME_P450"/>
    <property type="match status" value="1"/>
</dbReference>
<organism evidence="8 9">
    <name type="scientific">Capronia epimyces CBS 606.96</name>
    <dbReference type="NCBI Taxonomy" id="1182542"/>
    <lineage>
        <taxon>Eukaryota</taxon>
        <taxon>Fungi</taxon>
        <taxon>Dikarya</taxon>
        <taxon>Ascomycota</taxon>
        <taxon>Pezizomycotina</taxon>
        <taxon>Eurotiomycetes</taxon>
        <taxon>Chaetothyriomycetidae</taxon>
        <taxon>Chaetothyriales</taxon>
        <taxon>Herpotrichiellaceae</taxon>
        <taxon>Capronia</taxon>
    </lineage>
</organism>
<dbReference type="AlphaFoldDB" id="W9XCF9"/>
<keyword evidence="7" id="KW-0812">Transmembrane</keyword>
<sequence length="525" mass="60007">MTSPNVAQVGHSLVTAVVVASVGLVVYLVGNAIYNLYFHPLAKFPGPRLAAVTRFWLAWQCYKEKEPYVLFELSKKYGPVVRISPAMLHVSDATKLPVIYHRQADKSKHYITGSFGATESLFHMQAHSEHSKYRKAIAGPYTLSNMRKNESLIDRHTEKWIKRMDELLVQPGQEFDFSLWPVFWAYDVISDLGFGGPFGFIDQGADVDNLITGYHEGLHLFGAMGRLYPITNFVKKFPWIANKYMIAKPENDDGIGMIMRAGHPTLNPTRHLELGLLLTLSEIESGKFDGRQDLLQSLMEIRTTEGKPLEFEHIKTEVFIILVAGADTVGTTVQALLNYITRDARVYEKLMNEVDNATRAGHLSKLAQFDEVLQHLPYYMACIKEAQRLCPPAPSLFPRLVSKGGLDLYGKFVPEGTELTCNPYVVHRDSKIYGPDYEEFRPERWLESEEQATLYQKYQFGFGYGSRICLGKEFARLELYKGPLEFLRAFKPTLDQSRPPKYHIEGGESWFTDMWMRLERRELVH</sequence>
<dbReference type="Pfam" id="PF00067">
    <property type="entry name" value="p450"/>
    <property type="match status" value="1"/>
</dbReference>
<name>W9XCF9_9EURO</name>
<proteinExistence type="inferred from homology"/>
<evidence type="ECO:0000256" key="5">
    <source>
        <dbReference type="PIRSR" id="PIRSR602401-1"/>
    </source>
</evidence>
<evidence type="ECO:0000256" key="3">
    <source>
        <dbReference type="ARBA" id="ARBA00023002"/>
    </source>
</evidence>
<keyword evidence="7" id="KW-1133">Transmembrane helix</keyword>